<keyword evidence="1" id="KW-1133">Transmembrane helix</keyword>
<accession>X1D8S5</accession>
<feature type="non-terminal residue" evidence="2">
    <location>
        <position position="198"/>
    </location>
</feature>
<keyword evidence="1" id="KW-0472">Membrane</keyword>
<gene>
    <name evidence="2" type="ORF">S01H4_56867</name>
</gene>
<name>X1D8S5_9ZZZZ</name>
<organism evidence="2">
    <name type="scientific">marine sediment metagenome</name>
    <dbReference type="NCBI Taxonomy" id="412755"/>
    <lineage>
        <taxon>unclassified sequences</taxon>
        <taxon>metagenomes</taxon>
        <taxon>ecological metagenomes</taxon>
    </lineage>
</organism>
<evidence type="ECO:0000313" key="2">
    <source>
        <dbReference type="EMBL" id="GAH16632.1"/>
    </source>
</evidence>
<sequence length="198" mass="21612">MDTEIRAKPKLDIIKEEEIKHLLLPGEMGAVLEWTVHDPKTGKVTEHRVMKSRSFVKAFLQLLFVKMALTPTTAPIVIVDTEAGAGTNRDVSTKPRKGYLFVTVAAAAVVTNGIIIGTGITEPDISDHRIETLMPHADANYSAMTWGAPGSDATISQFTLTRNFTAVGARVVNEIALYCQAEDTAGAMREFMIIRDVI</sequence>
<comment type="caution">
    <text evidence="2">The sequence shown here is derived from an EMBL/GenBank/DDBJ whole genome shotgun (WGS) entry which is preliminary data.</text>
</comment>
<protein>
    <submittedName>
        <fullName evidence="2">Uncharacterized protein</fullName>
    </submittedName>
</protein>
<proteinExistence type="predicted"/>
<dbReference type="AlphaFoldDB" id="X1D8S5"/>
<keyword evidence="1" id="KW-0812">Transmembrane</keyword>
<feature type="transmembrane region" description="Helical" evidence="1">
    <location>
        <begin position="98"/>
        <end position="120"/>
    </location>
</feature>
<dbReference type="EMBL" id="BART01033002">
    <property type="protein sequence ID" value="GAH16632.1"/>
    <property type="molecule type" value="Genomic_DNA"/>
</dbReference>
<reference evidence="2" key="1">
    <citation type="journal article" date="2014" name="Front. Microbiol.">
        <title>High frequency of phylogenetically diverse reductive dehalogenase-homologous genes in deep subseafloor sedimentary metagenomes.</title>
        <authorList>
            <person name="Kawai M."/>
            <person name="Futagami T."/>
            <person name="Toyoda A."/>
            <person name="Takaki Y."/>
            <person name="Nishi S."/>
            <person name="Hori S."/>
            <person name="Arai W."/>
            <person name="Tsubouchi T."/>
            <person name="Morono Y."/>
            <person name="Uchiyama I."/>
            <person name="Ito T."/>
            <person name="Fujiyama A."/>
            <person name="Inagaki F."/>
            <person name="Takami H."/>
        </authorList>
    </citation>
    <scope>NUCLEOTIDE SEQUENCE</scope>
    <source>
        <strain evidence="2">Expedition CK06-06</strain>
    </source>
</reference>
<evidence type="ECO:0000256" key="1">
    <source>
        <dbReference type="SAM" id="Phobius"/>
    </source>
</evidence>